<feature type="compositionally biased region" description="Basic and acidic residues" evidence="5">
    <location>
        <begin position="73"/>
        <end position="85"/>
    </location>
</feature>
<dbReference type="InterPro" id="IPR004343">
    <property type="entry name" value="Plus-3_dom"/>
</dbReference>
<keyword evidence="8" id="KW-1185">Reference proteome</keyword>
<feature type="compositionally biased region" description="Basic and acidic residues" evidence="5">
    <location>
        <begin position="222"/>
        <end position="237"/>
    </location>
</feature>
<reference evidence="8" key="1">
    <citation type="journal article" date="2018" name="Nat. Microbiol.">
        <title>Leveraging single-cell genomics to expand the fungal tree of life.</title>
        <authorList>
            <person name="Ahrendt S.R."/>
            <person name="Quandt C.A."/>
            <person name="Ciobanu D."/>
            <person name="Clum A."/>
            <person name="Salamov A."/>
            <person name="Andreopoulos B."/>
            <person name="Cheng J.F."/>
            <person name="Woyke T."/>
            <person name="Pelin A."/>
            <person name="Henrissat B."/>
            <person name="Reynolds N.K."/>
            <person name="Benny G.L."/>
            <person name="Smith M.E."/>
            <person name="James T.Y."/>
            <person name="Grigoriev I.V."/>
        </authorList>
    </citation>
    <scope>NUCLEOTIDE SEQUENCE [LARGE SCALE GENOMIC DNA]</scope>
    <source>
        <strain evidence="8">RSA 468</strain>
    </source>
</reference>
<evidence type="ECO:0000313" key="7">
    <source>
        <dbReference type="EMBL" id="RKP37699.1"/>
    </source>
</evidence>
<evidence type="ECO:0000259" key="6">
    <source>
        <dbReference type="PROSITE" id="PS51360"/>
    </source>
</evidence>
<feature type="domain" description="Plus3" evidence="6">
    <location>
        <begin position="290"/>
        <end position="422"/>
    </location>
</feature>
<dbReference type="Pfam" id="PF03126">
    <property type="entry name" value="Plus-3"/>
    <property type="match status" value="1"/>
</dbReference>
<feature type="compositionally biased region" description="Acidic residues" evidence="5">
    <location>
        <begin position="155"/>
        <end position="166"/>
    </location>
</feature>
<feature type="compositionally biased region" description="Low complexity" evidence="5">
    <location>
        <begin position="171"/>
        <end position="187"/>
    </location>
</feature>
<dbReference type="SUPFAM" id="SSF159042">
    <property type="entry name" value="Plus3-like"/>
    <property type="match status" value="1"/>
</dbReference>
<evidence type="ECO:0000313" key="8">
    <source>
        <dbReference type="Proteomes" id="UP000268162"/>
    </source>
</evidence>
<dbReference type="GO" id="GO:1990269">
    <property type="term" value="F:RNA polymerase II C-terminal domain phosphoserine binding"/>
    <property type="evidence" value="ECO:0007669"/>
    <property type="project" value="TreeGrafter"/>
</dbReference>
<proteinExistence type="predicted"/>
<dbReference type="GO" id="GO:0003677">
    <property type="term" value="F:DNA binding"/>
    <property type="evidence" value="ECO:0007669"/>
    <property type="project" value="InterPro"/>
</dbReference>
<comment type="subcellular location">
    <subcellularLocation>
        <location evidence="1">Nucleus</location>
    </subcellularLocation>
</comment>
<dbReference type="SMART" id="SM00719">
    <property type="entry name" value="Plus3"/>
    <property type="match status" value="1"/>
</dbReference>
<feature type="region of interest" description="Disordered" evidence="5">
    <location>
        <begin position="1"/>
        <end position="293"/>
    </location>
</feature>
<feature type="compositionally biased region" description="Acidic residues" evidence="5">
    <location>
        <begin position="58"/>
        <end position="71"/>
    </location>
</feature>
<dbReference type="Proteomes" id="UP000268162">
    <property type="component" value="Unassembled WGS sequence"/>
</dbReference>
<evidence type="ECO:0000256" key="1">
    <source>
        <dbReference type="ARBA" id="ARBA00004123"/>
    </source>
</evidence>
<feature type="region of interest" description="Disordered" evidence="5">
    <location>
        <begin position="507"/>
        <end position="543"/>
    </location>
</feature>
<dbReference type="PANTHER" id="PTHR13115">
    <property type="entry name" value="RNA POLYMERASE-ASSOCIATED PROTEIN RTF1 HOMOLOG"/>
    <property type="match status" value="1"/>
</dbReference>
<protein>
    <recommendedName>
        <fullName evidence="6">Plus3 domain-containing protein</fullName>
    </recommendedName>
</protein>
<dbReference type="InterPro" id="IPR036128">
    <property type="entry name" value="Plus3-like_sf"/>
</dbReference>
<dbReference type="Gene3D" id="3.90.70.200">
    <property type="entry name" value="Plus-3 domain"/>
    <property type="match status" value="1"/>
</dbReference>
<keyword evidence="4" id="KW-0539">Nucleus</keyword>
<keyword evidence="2" id="KW-0805">Transcription regulation</keyword>
<feature type="compositionally biased region" description="Basic and acidic residues" evidence="5">
    <location>
        <begin position="271"/>
        <end position="287"/>
    </location>
</feature>
<dbReference type="PROSITE" id="PS51360">
    <property type="entry name" value="PLUS3"/>
    <property type="match status" value="1"/>
</dbReference>
<evidence type="ECO:0000256" key="4">
    <source>
        <dbReference type="ARBA" id="ARBA00023242"/>
    </source>
</evidence>
<feature type="compositionally biased region" description="Basic and acidic residues" evidence="5">
    <location>
        <begin position="188"/>
        <end position="209"/>
    </location>
</feature>
<evidence type="ECO:0000256" key="2">
    <source>
        <dbReference type="ARBA" id="ARBA00023015"/>
    </source>
</evidence>
<organism evidence="7 8">
    <name type="scientific">Dimargaris cristalligena</name>
    <dbReference type="NCBI Taxonomy" id="215637"/>
    <lineage>
        <taxon>Eukaryota</taxon>
        <taxon>Fungi</taxon>
        <taxon>Fungi incertae sedis</taxon>
        <taxon>Zoopagomycota</taxon>
        <taxon>Kickxellomycotina</taxon>
        <taxon>Dimargaritomycetes</taxon>
        <taxon>Dimargaritales</taxon>
        <taxon>Dimargaritaceae</taxon>
        <taxon>Dimargaris</taxon>
    </lineage>
</organism>
<gene>
    <name evidence="7" type="ORF">BJ085DRAFT_27687</name>
</gene>
<accession>A0A4V1J537</accession>
<evidence type="ECO:0000256" key="3">
    <source>
        <dbReference type="ARBA" id="ARBA00023163"/>
    </source>
</evidence>
<feature type="compositionally biased region" description="Basic and acidic residues" evidence="5">
    <location>
        <begin position="96"/>
        <end position="131"/>
    </location>
</feature>
<dbReference type="PANTHER" id="PTHR13115:SF8">
    <property type="entry name" value="RNA POLYMERASE-ASSOCIATED PROTEIN RTF1 HOMOLOG"/>
    <property type="match status" value="1"/>
</dbReference>
<dbReference type="AlphaFoldDB" id="A0A4V1J537"/>
<feature type="compositionally biased region" description="Basic residues" evidence="5">
    <location>
        <begin position="21"/>
        <end position="30"/>
    </location>
</feature>
<dbReference type="STRING" id="215637.A0A4V1J537"/>
<dbReference type="EMBL" id="ML002458">
    <property type="protein sequence ID" value="RKP37699.1"/>
    <property type="molecule type" value="Genomic_DNA"/>
</dbReference>
<keyword evidence="3" id="KW-0804">Transcription</keyword>
<name>A0A4V1J537_9FUNG</name>
<evidence type="ECO:0000256" key="5">
    <source>
        <dbReference type="SAM" id="MobiDB-lite"/>
    </source>
</evidence>
<dbReference type="GO" id="GO:0016593">
    <property type="term" value="C:Cdc73/Paf1 complex"/>
    <property type="evidence" value="ECO:0007669"/>
    <property type="project" value="TreeGrafter"/>
</dbReference>
<sequence length="543" mass="61770">MDDDLNDEILALYDGGDGNRHRSRSSRQHRHSDSGPDGADSGSGRDGHRDRHRHASYDDDDDDDMDIDIGMDDGPRGHGHGHDDLDGYGPDLMGDEADRRHLLSLPEVERERILHERAERQQELQERAEVRRKLREGQQQQHHHHRHHDNLAYGGEDEDDDDDDDMGGAGSSTRRSSRTAGGKTGTRASEKSRGLSELKRRREEQSHDVRRQRRRSPSYSGRDSDREADYRDRDRRSGKYSYDDSDPEDDRDRHHHGRPSRGSGGPTSTGRDGDGGERHGRRDREAETTPANLRELNDITLSRDTLVDWALRPYFDDTVVGCFVRLGLGMDTHGELQYRVCEIVGVQVARKPYQVGSAVTNKRLVLKHGASIRPFPITTVSNQPINHREFDRLINTCKIDDLPPLDVAQVERKRRDIESARNYVLSNAEVEAMVQMRQELAGAPLNYTVEKEHLTRRLETAEQDQNWVEVDRLQLEIDRLNDLIAKTAYGNTSQDLAALAEINKRNRRLNQSEGRKLDDGPNSGNPSGGAHGPSKCRANWYRR</sequence>